<protein>
    <submittedName>
        <fullName evidence="6">Ribosomal-protein-alanine N-acetyltransferase</fullName>
    </submittedName>
</protein>
<dbReference type="Proteomes" id="UP000182229">
    <property type="component" value="Unassembled WGS sequence"/>
</dbReference>
<feature type="domain" description="N-acetyltransferase" evidence="5">
    <location>
        <begin position="21"/>
        <end position="172"/>
    </location>
</feature>
<proteinExistence type="inferred from homology"/>
<reference evidence="7" key="1">
    <citation type="submission" date="2016-11" db="EMBL/GenBank/DDBJ databases">
        <authorList>
            <person name="Shukria A."/>
            <person name="Stevens D.C."/>
        </authorList>
    </citation>
    <scope>NUCLEOTIDE SEQUENCE [LARGE SCALE GENOMIC DNA]</scope>
    <source>
        <strain evidence="7">Cbfe23</strain>
    </source>
</reference>
<keyword evidence="7" id="KW-1185">Reference proteome</keyword>
<sequence>MRRMREEPRASKPPSARSSSFLIRRMTHEDLPAVMELEKASFTNPWSLELLRRELGHDWSVIFLLEETTEEGGRRLLGISIFWIVHDEVHVLNVATAPEHRRRGVGRTLIEATLVEGRARKCSLATLEVRKSNEAAINLYKSFGFRPVGVRPNYYVDEGQAAEDAIVMVLDF</sequence>
<dbReference type="OrthoDB" id="529907at2"/>
<dbReference type="InterPro" id="IPR000182">
    <property type="entry name" value="GNAT_dom"/>
</dbReference>
<dbReference type="Pfam" id="PF00583">
    <property type="entry name" value="Acetyltransf_1"/>
    <property type="match status" value="1"/>
</dbReference>
<comment type="caution">
    <text evidence="6">The sequence shown here is derived from an EMBL/GenBank/DDBJ whole genome shotgun (WGS) entry which is preliminary data.</text>
</comment>
<accession>A0A1L9B941</accession>
<evidence type="ECO:0000256" key="1">
    <source>
        <dbReference type="ARBA" id="ARBA00005395"/>
    </source>
</evidence>
<dbReference type="InterPro" id="IPR016181">
    <property type="entry name" value="Acyl_CoA_acyltransferase"/>
</dbReference>
<dbReference type="Gene3D" id="3.40.630.30">
    <property type="match status" value="1"/>
</dbReference>
<keyword evidence="2" id="KW-0963">Cytoplasm</keyword>
<keyword evidence="3 6" id="KW-0808">Transferase</keyword>
<keyword evidence="4" id="KW-0012">Acyltransferase</keyword>
<dbReference type="STRING" id="83449.BON30_21265"/>
<dbReference type="CDD" id="cd04301">
    <property type="entry name" value="NAT_SF"/>
    <property type="match status" value="1"/>
</dbReference>
<comment type="similarity">
    <text evidence="1">Belongs to the acetyltransferase family. RimI subfamily.</text>
</comment>
<evidence type="ECO:0000313" key="6">
    <source>
        <dbReference type="EMBL" id="OJH38762.1"/>
    </source>
</evidence>
<evidence type="ECO:0000256" key="3">
    <source>
        <dbReference type="ARBA" id="ARBA00022679"/>
    </source>
</evidence>
<dbReference type="PROSITE" id="PS51186">
    <property type="entry name" value="GNAT"/>
    <property type="match status" value="1"/>
</dbReference>
<dbReference type="GO" id="GO:0008080">
    <property type="term" value="F:N-acetyltransferase activity"/>
    <property type="evidence" value="ECO:0007669"/>
    <property type="project" value="InterPro"/>
</dbReference>
<dbReference type="PANTHER" id="PTHR43420">
    <property type="entry name" value="ACETYLTRANSFERASE"/>
    <property type="match status" value="1"/>
</dbReference>
<evidence type="ECO:0000256" key="4">
    <source>
        <dbReference type="ARBA" id="ARBA00023315"/>
    </source>
</evidence>
<reference evidence="6 7" key="2">
    <citation type="submission" date="2016-12" db="EMBL/GenBank/DDBJ databases">
        <title>Draft Genome Sequence of Cystobacter ferrugineus Strain Cbfe23.</title>
        <authorList>
            <person name="Akbar S."/>
            <person name="Dowd S.E."/>
            <person name="Stevens D.C."/>
        </authorList>
    </citation>
    <scope>NUCLEOTIDE SEQUENCE [LARGE SCALE GENOMIC DNA]</scope>
    <source>
        <strain evidence="6 7">Cbfe23</strain>
    </source>
</reference>
<evidence type="ECO:0000256" key="2">
    <source>
        <dbReference type="ARBA" id="ARBA00022490"/>
    </source>
</evidence>
<dbReference type="EMBL" id="MPIN01000005">
    <property type="protein sequence ID" value="OJH38762.1"/>
    <property type="molecule type" value="Genomic_DNA"/>
</dbReference>
<dbReference type="SUPFAM" id="SSF55729">
    <property type="entry name" value="Acyl-CoA N-acyltransferases (Nat)"/>
    <property type="match status" value="1"/>
</dbReference>
<dbReference type="InterPro" id="IPR006464">
    <property type="entry name" value="AcTrfase_RimI/Ard1"/>
</dbReference>
<dbReference type="InterPro" id="IPR050680">
    <property type="entry name" value="YpeA/RimI_acetyltransf"/>
</dbReference>
<dbReference type="NCBIfam" id="TIGR01575">
    <property type="entry name" value="rimI"/>
    <property type="match status" value="1"/>
</dbReference>
<dbReference type="AlphaFoldDB" id="A0A1L9B941"/>
<organism evidence="6 7">
    <name type="scientific">Cystobacter ferrugineus</name>
    <dbReference type="NCBI Taxonomy" id="83449"/>
    <lineage>
        <taxon>Bacteria</taxon>
        <taxon>Pseudomonadati</taxon>
        <taxon>Myxococcota</taxon>
        <taxon>Myxococcia</taxon>
        <taxon>Myxococcales</taxon>
        <taxon>Cystobacterineae</taxon>
        <taxon>Archangiaceae</taxon>
        <taxon>Cystobacter</taxon>
    </lineage>
</organism>
<evidence type="ECO:0000259" key="5">
    <source>
        <dbReference type="PROSITE" id="PS51186"/>
    </source>
</evidence>
<name>A0A1L9B941_9BACT</name>
<dbReference type="RefSeq" id="WP_071900194.1">
    <property type="nucleotide sequence ID" value="NZ_MPIN01000005.1"/>
</dbReference>
<evidence type="ECO:0000313" key="7">
    <source>
        <dbReference type="Proteomes" id="UP000182229"/>
    </source>
</evidence>
<dbReference type="PANTHER" id="PTHR43420:SF44">
    <property type="entry name" value="ACETYLTRANSFERASE YPEA"/>
    <property type="match status" value="1"/>
</dbReference>
<gene>
    <name evidence="6" type="ORF">BON30_21265</name>
</gene>